<dbReference type="GO" id="GO:0012506">
    <property type="term" value="C:vesicle membrane"/>
    <property type="evidence" value="ECO:0007669"/>
    <property type="project" value="InterPro"/>
</dbReference>
<dbReference type="InterPro" id="IPR000638">
    <property type="entry name" value="Gas-vesicle_GvpA-like"/>
</dbReference>
<dbReference type="STRING" id="1121400.SAMN02746065_1085"/>
<dbReference type="OrthoDB" id="8453627at2"/>
<organism evidence="4 5">
    <name type="scientific">Desulfocicer vacuolatum DSM 3385</name>
    <dbReference type="NCBI Taxonomy" id="1121400"/>
    <lineage>
        <taxon>Bacteria</taxon>
        <taxon>Pseudomonadati</taxon>
        <taxon>Thermodesulfobacteriota</taxon>
        <taxon>Desulfobacteria</taxon>
        <taxon>Desulfobacterales</taxon>
        <taxon>Desulfobacteraceae</taxon>
        <taxon>Desulfocicer</taxon>
    </lineage>
</organism>
<dbReference type="EMBL" id="FWXY01000008">
    <property type="protein sequence ID" value="SMC70942.1"/>
    <property type="molecule type" value="Genomic_DNA"/>
</dbReference>
<dbReference type="InterPro" id="IPR050530">
    <property type="entry name" value="GvpA"/>
</dbReference>
<evidence type="ECO:0000256" key="1">
    <source>
        <dbReference type="ARBA" id="ARBA00022987"/>
    </source>
</evidence>
<dbReference type="PANTHER" id="PTHR35344:SF4">
    <property type="entry name" value="GAS VESICLE PROTEIN A1"/>
    <property type="match status" value="1"/>
</dbReference>
<proteinExistence type="inferred from homology"/>
<dbReference type="Pfam" id="PF00741">
    <property type="entry name" value="Gas_vesicle"/>
    <property type="match status" value="1"/>
</dbReference>
<evidence type="ECO:0000313" key="4">
    <source>
        <dbReference type="EMBL" id="SMC70942.1"/>
    </source>
</evidence>
<reference evidence="4 5" key="1">
    <citation type="submission" date="2017-04" db="EMBL/GenBank/DDBJ databases">
        <authorList>
            <person name="Afonso C.L."/>
            <person name="Miller P.J."/>
            <person name="Scott M.A."/>
            <person name="Spackman E."/>
            <person name="Goraichik I."/>
            <person name="Dimitrov K.M."/>
            <person name="Suarez D.L."/>
            <person name="Swayne D.E."/>
        </authorList>
    </citation>
    <scope>NUCLEOTIDE SEQUENCE [LARGE SCALE GENOMIC DNA]</scope>
    <source>
        <strain evidence="4 5">DSM 3385</strain>
    </source>
</reference>
<protein>
    <submittedName>
        <fullName evidence="4">Gas vesicle protein</fullName>
    </submittedName>
</protein>
<evidence type="ECO:0000256" key="3">
    <source>
        <dbReference type="ARBA" id="ARBA00035646"/>
    </source>
</evidence>
<dbReference type="RefSeq" id="WP_084068408.1">
    <property type="nucleotide sequence ID" value="NZ_FWXY01000008.1"/>
</dbReference>
<dbReference type="Proteomes" id="UP000192418">
    <property type="component" value="Unassembled WGS sequence"/>
</dbReference>
<evidence type="ECO:0000256" key="2">
    <source>
        <dbReference type="ARBA" id="ARBA00035108"/>
    </source>
</evidence>
<sequence length="74" mass="8097">MAYIDIDNDASKQISICEALDRVLNKGAVITGELTISVADIDLIYLSLQAVLTSVETARHMFDSQINDAVKEVK</sequence>
<dbReference type="PANTHER" id="PTHR35344">
    <property type="entry name" value="GAS VESICLE STRUCTURAL PROTEIN 2-RELATED"/>
    <property type="match status" value="1"/>
</dbReference>
<accession>A0A1W2BDZ8</accession>
<name>A0A1W2BDZ8_9BACT</name>
<dbReference type="AlphaFoldDB" id="A0A1W2BDZ8"/>
<dbReference type="GO" id="GO:0031411">
    <property type="term" value="C:gas vesicle"/>
    <property type="evidence" value="ECO:0007669"/>
    <property type="project" value="UniProtKB-SubCell"/>
</dbReference>
<comment type="subcellular location">
    <subcellularLocation>
        <location evidence="2">Gas vesicle</location>
    </subcellularLocation>
</comment>
<comment type="similarity">
    <text evidence="3">Belongs to the gas vesicle GvpA family.</text>
</comment>
<evidence type="ECO:0000313" key="5">
    <source>
        <dbReference type="Proteomes" id="UP000192418"/>
    </source>
</evidence>
<keyword evidence="5" id="KW-1185">Reference proteome</keyword>
<gene>
    <name evidence="4" type="ORF">SAMN02746065_1085</name>
</gene>
<keyword evidence="1" id="KW-0304">Gas vesicle</keyword>
<dbReference type="GO" id="GO:0005198">
    <property type="term" value="F:structural molecule activity"/>
    <property type="evidence" value="ECO:0007669"/>
    <property type="project" value="InterPro"/>
</dbReference>